<accession>A0A1B1UD98</accession>
<sequence>MGTIIEFPADAASRRLGSTMDGAPRDGLGTVLILPVVRIERQAGGTGDGRGPEEGTAPGRRRRRRP</sequence>
<name>A0A1B1UD98_9BRAD</name>
<dbReference type="AlphaFoldDB" id="A0A1B1UD98"/>
<keyword evidence="3" id="KW-1185">Reference proteome</keyword>
<dbReference type="STRING" id="1274631.LMTR13_11680"/>
<protein>
    <submittedName>
        <fullName evidence="2">Uncharacterized protein</fullName>
    </submittedName>
</protein>
<evidence type="ECO:0000313" key="2">
    <source>
        <dbReference type="EMBL" id="ANW00737.1"/>
    </source>
</evidence>
<feature type="region of interest" description="Disordered" evidence="1">
    <location>
        <begin position="40"/>
        <end position="66"/>
    </location>
</feature>
<evidence type="ECO:0000256" key="1">
    <source>
        <dbReference type="SAM" id="MobiDB-lite"/>
    </source>
</evidence>
<evidence type="ECO:0000313" key="3">
    <source>
        <dbReference type="Proteomes" id="UP000092839"/>
    </source>
</evidence>
<dbReference type="RefSeq" id="WP_065728013.1">
    <property type="nucleotide sequence ID" value="NZ_CP016428.1"/>
</dbReference>
<proteinExistence type="predicted"/>
<dbReference type="EMBL" id="CP016428">
    <property type="protein sequence ID" value="ANW00737.1"/>
    <property type="molecule type" value="Genomic_DNA"/>
</dbReference>
<dbReference type="KEGG" id="bic:LMTR13_11680"/>
<organism evidence="2 3">
    <name type="scientific">Bradyrhizobium icense</name>
    <dbReference type="NCBI Taxonomy" id="1274631"/>
    <lineage>
        <taxon>Bacteria</taxon>
        <taxon>Pseudomonadati</taxon>
        <taxon>Pseudomonadota</taxon>
        <taxon>Alphaproteobacteria</taxon>
        <taxon>Hyphomicrobiales</taxon>
        <taxon>Nitrobacteraceae</taxon>
        <taxon>Bradyrhizobium</taxon>
    </lineage>
</organism>
<reference evidence="2 3" key="1">
    <citation type="submission" date="2016-07" db="EMBL/GenBank/DDBJ databases">
        <title>Complete genome sequence of Bradyrhizobium icense LMTR 13T, a potential inoculant strain isolated from lima bean (Phaseolus lunatus) in Peru.</title>
        <authorList>
            <person name="Ormeno-Orrillo E."/>
            <person name="Duran D."/>
            <person name="Rogel M.A."/>
            <person name="Rey L."/>
            <person name="Imperial J."/>
            <person name="Ruiz-Argueso T."/>
            <person name="Martinez-Romero E."/>
        </authorList>
    </citation>
    <scope>NUCLEOTIDE SEQUENCE [LARGE SCALE GENOMIC DNA]</scope>
    <source>
        <strain evidence="2 3">LMTR 13</strain>
    </source>
</reference>
<gene>
    <name evidence="2" type="ORF">LMTR13_11680</name>
</gene>
<dbReference type="OrthoDB" id="8140862at2"/>
<dbReference type="Proteomes" id="UP000092839">
    <property type="component" value="Chromosome"/>
</dbReference>